<name>G9ENG1_9GAMM</name>
<dbReference type="EMBL" id="JH413817">
    <property type="protein sequence ID" value="EHL31322.1"/>
    <property type="molecule type" value="Genomic_DNA"/>
</dbReference>
<protein>
    <submittedName>
        <fullName evidence="1">Uncharacterized protein</fullName>
    </submittedName>
</protein>
<sequence length="45" mass="4990">MAGCCCTTQVVQYRQVAIAPVVEPVMIYPYSQGPIDVTTTTIDYY</sequence>
<gene>
    <name evidence="1" type="ORF">LDG_6784</name>
</gene>
<organism evidence="1 2">
    <name type="scientific">Legionella drancourtii LLAP12</name>
    <dbReference type="NCBI Taxonomy" id="658187"/>
    <lineage>
        <taxon>Bacteria</taxon>
        <taxon>Pseudomonadati</taxon>
        <taxon>Pseudomonadota</taxon>
        <taxon>Gammaproteobacteria</taxon>
        <taxon>Legionellales</taxon>
        <taxon>Legionellaceae</taxon>
        <taxon>Legionella</taxon>
    </lineage>
</organism>
<evidence type="ECO:0000313" key="1">
    <source>
        <dbReference type="EMBL" id="EHL31322.1"/>
    </source>
</evidence>
<reference evidence="1 2" key="1">
    <citation type="journal article" date="2011" name="BMC Genomics">
        <title>Insight into cross-talk between intra-amoebal pathogens.</title>
        <authorList>
            <person name="Gimenez G."/>
            <person name="Bertelli C."/>
            <person name="Moliner C."/>
            <person name="Robert C."/>
            <person name="Raoult D."/>
            <person name="Fournier P.E."/>
            <person name="Greub G."/>
        </authorList>
    </citation>
    <scope>NUCLEOTIDE SEQUENCE [LARGE SCALE GENOMIC DNA]</scope>
    <source>
        <strain evidence="1 2">LLAP12</strain>
    </source>
</reference>
<keyword evidence="2" id="KW-1185">Reference proteome</keyword>
<accession>G9ENG1</accession>
<proteinExistence type="predicted"/>
<dbReference type="Proteomes" id="UP000002770">
    <property type="component" value="Unassembled WGS sequence"/>
</dbReference>
<evidence type="ECO:0000313" key="2">
    <source>
        <dbReference type="Proteomes" id="UP000002770"/>
    </source>
</evidence>
<dbReference type="AlphaFoldDB" id="G9ENG1"/>
<dbReference type="HOGENOM" id="CLU_210328_0_0_6"/>
<dbReference type="eggNOG" id="ENOG5031ENQ">
    <property type="taxonomic scope" value="Bacteria"/>
</dbReference>
<dbReference type="InParanoid" id="G9ENG1"/>